<dbReference type="Proteomes" id="UP000448199">
    <property type="component" value="Unassembled WGS sequence"/>
</dbReference>
<dbReference type="GO" id="GO:0003677">
    <property type="term" value="F:DNA binding"/>
    <property type="evidence" value="ECO:0007669"/>
    <property type="project" value="UniProtKB-UniRule"/>
</dbReference>
<dbReference type="GO" id="GO:0015074">
    <property type="term" value="P:DNA integration"/>
    <property type="evidence" value="ECO:0007669"/>
    <property type="project" value="UniProtKB-KW"/>
</dbReference>
<evidence type="ECO:0000313" key="9">
    <source>
        <dbReference type="Proteomes" id="UP000448199"/>
    </source>
</evidence>
<dbReference type="InterPro" id="IPR013762">
    <property type="entry name" value="Integrase-like_cat_sf"/>
</dbReference>
<keyword evidence="9" id="KW-1185">Reference proteome</keyword>
<dbReference type="AlphaFoldDB" id="A0A844XUQ8"/>
<dbReference type="InterPro" id="IPR038488">
    <property type="entry name" value="Integrase_DNA-bd_sf"/>
</dbReference>
<dbReference type="PANTHER" id="PTHR30629:SF2">
    <property type="entry name" value="PROPHAGE INTEGRASE INTS-RELATED"/>
    <property type="match status" value="1"/>
</dbReference>
<dbReference type="Gene3D" id="1.10.443.10">
    <property type="entry name" value="Intergrase catalytic core"/>
    <property type="match status" value="1"/>
</dbReference>
<evidence type="ECO:0000256" key="5">
    <source>
        <dbReference type="PROSITE-ProRule" id="PRU01248"/>
    </source>
</evidence>
<dbReference type="Pfam" id="PF22022">
    <property type="entry name" value="Phage_int_M"/>
    <property type="match status" value="1"/>
</dbReference>
<accession>A0A844XUQ8</accession>
<dbReference type="InterPro" id="IPR011010">
    <property type="entry name" value="DNA_brk_join_enz"/>
</dbReference>
<organism evidence="8 9">
    <name type="scientific">Qipengyuania vulgaris</name>
    <dbReference type="NCBI Taxonomy" id="291985"/>
    <lineage>
        <taxon>Bacteria</taxon>
        <taxon>Pseudomonadati</taxon>
        <taxon>Pseudomonadota</taxon>
        <taxon>Alphaproteobacteria</taxon>
        <taxon>Sphingomonadales</taxon>
        <taxon>Erythrobacteraceae</taxon>
        <taxon>Qipengyuania</taxon>
    </lineage>
</organism>
<keyword evidence="3 5" id="KW-0238">DNA-binding</keyword>
<dbReference type="OrthoDB" id="7388552at2"/>
<keyword evidence="2" id="KW-0229">DNA integration</keyword>
<dbReference type="Pfam" id="PF13356">
    <property type="entry name" value="Arm-DNA-bind_3"/>
    <property type="match status" value="1"/>
</dbReference>
<dbReference type="InterPro" id="IPR025166">
    <property type="entry name" value="Integrase_DNA_bind_dom"/>
</dbReference>
<dbReference type="GO" id="GO:0006310">
    <property type="term" value="P:DNA recombination"/>
    <property type="evidence" value="ECO:0007669"/>
    <property type="project" value="UniProtKB-KW"/>
</dbReference>
<name>A0A844XUQ8_9SPHN</name>
<proteinExistence type="inferred from homology"/>
<evidence type="ECO:0000256" key="4">
    <source>
        <dbReference type="ARBA" id="ARBA00023172"/>
    </source>
</evidence>
<dbReference type="RefSeq" id="WP_160728759.1">
    <property type="nucleotide sequence ID" value="NZ_WTYC01000008.1"/>
</dbReference>
<evidence type="ECO:0000259" key="7">
    <source>
        <dbReference type="PROSITE" id="PS51900"/>
    </source>
</evidence>
<dbReference type="Gene3D" id="1.10.150.130">
    <property type="match status" value="1"/>
</dbReference>
<gene>
    <name evidence="8" type="ORF">GRI69_13270</name>
</gene>
<sequence length="444" mass="48519">MPRQLHNALTAVTVRNAKPGIGESGKEYVKRYADGGGLYLQVKPGGARSWVYRGTVAGKVRYVGLGSAAGAGALSLADAREAAREKAKDAAAGIVPVSDRRKRQREAKAAEQSARIFGTTFRDAAESYLSLNEDGWKNDKHRKQWRSTLEAYAYPHFGDLPVGEVATEHLMAALKPIWSEKPETANRVRGRVERILDAAKVEGLREGENPARWRGHLDNVLPKPTKAKRRRNERLGRSGHHAAMPYGGVPAFMAKLAERDGIAAMALEFTILTASRTGETIGATWREVDLEAAIWTIPASRMKAEAEHTVPLSPRAVDLLRKVQPLAAAKGEIADRPLFPAGHGGSLSNMAMLMQLRRMTKGITVHGFRSSFRDWAAESTGFSHEVCEMALAHTIGNKAEAAYRRGALMPKRRKLMDAWADYCDGKGAAGDTTNNVTPIRRGEL</sequence>
<dbReference type="Gene3D" id="3.30.160.390">
    <property type="entry name" value="Integrase, DNA-binding domain"/>
    <property type="match status" value="1"/>
</dbReference>
<dbReference type="InterPro" id="IPR044068">
    <property type="entry name" value="CB"/>
</dbReference>
<evidence type="ECO:0000256" key="1">
    <source>
        <dbReference type="ARBA" id="ARBA00008857"/>
    </source>
</evidence>
<evidence type="ECO:0000259" key="6">
    <source>
        <dbReference type="PROSITE" id="PS51898"/>
    </source>
</evidence>
<reference evidence="8 9" key="1">
    <citation type="submission" date="2019-12" db="EMBL/GenBank/DDBJ databases">
        <title>Genomic-based taxomic classification of the family Erythrobacteraceae.</title>
        <authorList>
            <person name="Xu L."/>
        </authorList>
    </citation>
    <scope>NUCLEOTIDE SEQUENCE [LARGE SCALE GENOMIC DNA]</scope>
    <source>
        <strain evidence="8 9">DSM 17792</strain>
    </source>
</reference>
<dbReference type="InterPro" id="IPR050808">
    <property type="entry name" value="Phage_Integrase"/>
</dbReference>
<comment type="caution">
    <text evidence="8">The sequence shown here is derived from an EMBL/GenBank/DDBJ whole genome shotgun (WGS) entry which is preliminary data.</text>
</comment>
<dbReference type="InterPro" id="IPR010998">
    <property type="entry name" value="Integrase_recombinase_N"/>
</dbReference>
<dbReference type="PANTHER" id="PTHR30629">
    <property type="entry name" value="PROPHAGE INTEGRASE"/>
    <property type="match status" value="1"/>
</dbReference>
<dbReference type="CDD" id="cd00801">
    <property type="entry name" value="INT_P4_C"/>
    <property type="match status" value="1"/>
</dbReference>
<dbReference type="PROSITE" id="PS51898">
    <property type="entry name" value="TYR_RECOMBINASE"/>
    <property type="match status" value="1"/>
</dbReference>
<dbReference type="InterPro" id="IPR053876">
    <property type="entry name" value="Phage_int_M"/>
</dbReference>
<dbReference type="PROSITE" id="PS51900">
    <property type="entry name" value="CB"/>
    <property type="match status" value="1"/>
</dbReference>
<comment type="similarity">
    <text evidence="1">Belongs to the 'phage' integrase family.</text>
</comment>
<dbReference type="InterPro" id="IPR002104">
    <property type="entry name" value="Integrase_catalytic"/>
</dbReference>
<dbReference type="SUPFAM" id="SSF56349">
    <property type="entry name" value="DNA breaking-rejoining enzymes"/>
    <property type="match status" value="1"/>
</dbReference>
<evidence type="ECO:0000313" key="8">
    <source>
        <dbReference type="EMBL" id="MXO49224.1"/>
    </source>
</evidence>
<feature type="domain" description="Core-binding (CB)" evidence="7">
    <location>
        <begin position="119"/>
        <end position="200"/>
    </location>
</feature>
<evidence type="ECO:0000256" key="3">
    <source>
        <dbReference type="ARBA" id="ARBA00023125"/>
    </source>
</evidence>
<dbReference type="Pfam" id="PF00589">
    <property type="entry name" value="Phage_integrase"/>
    <property type="match status" value="1"/>
</dbReference>
<evidence type="ECO:0000256" key="2">
    <source>
        <dbReference type="ARBA" id="ARBA00022908"/>
    </source>
</evidence>
<protein>
    <submittedName>
        <fullName evidence="8">Integrase arm-type DNA-binding domain-containing protein</fullName>
    </submittedName>
</protein>
<dbReference type="EMBL" id="WTYC01000008">
    <property type="protein sequence ID" value="MXO49224.1"/>
    <property type="molecule type" value="Genomic_DNA"/>
</dbReference>
<keyword evidence="4" id="KW-0233">DNA recombination</keyword>
<feature type="domain" description="Tyr recombinase" evidence="6">
    <location>
        <begin position="239"/>
        <end position="417"/>
    </location>
</feature>